<dbReference type="Proteomes" id="UP000095746">
    <property type="component" value="Unassembled WGS sequence"/>
</dbReference>
<proteinExistence type="predicted"/>
<feature type="compositionally biased region" description="Basic and acidic residues" evidence="1">
    <location>
        <begin position="19"/>
        <end position="28"/>
    </location>
</feature>
<sequence>MPQVTPSFRGRGMELKMASRTEVTERTMKSRPSRKTAARAICQE</sequence>
<evidence type="ECO:0000313" key="2">
    <source>
        <dbReference type="EMBL" id="CUP19542.1"/>
    </source>
</evidence>
<feature type="region of interest" description="Disordered" evidence="1">
    <location>
        <begin position="19"/>
        <end position="44"/>
    </location>
</feature>
<name>A0A174L5Q7_FLAPL</name>
<gene>
    <name evidence="2" type="ORF">ERS852411_02806</name>
</gene>
<accession>A0A174L5Q7</accession>
<organism evidence="2 3">
    <name type="scientific">Flavonifractor plautii</name>
    <name type="common">Fusobacterium plautii</name>
    <dbReference type="NCBI Taxonomy" id="292800"/>
    <lineage>
        <taxon>Bacteria</taxon>
        <taxon>Bacillati</taxon>
        <taxon>Bacillota</taxon>
        <taxon>Clostridia</taxon>
        <taxon>Eubacteriales</taxon>
        <taxon>Oscillospiraceae</taxon>
        <taxon>Flavonifractor</taxon>
    </lineage>
</organism>
<dbReference type="EMBL" id="CYZT01000281">
    <property type="protein sequence ID" value="CUP19542.1"/>
    <property type="molecule type" value="Genomic_DNA"/>
</dbReference>
<protein>
    <submittedName>
        <fullName evidence="2">Uncharacterized protein</fullName>
    </submittedName>
</protein>
<evidence type="ECO:0000313" key="3">
    <source>
        <dbReference type="Proteomes" id="UP000095746"/>
    </source>
</evidence>
<dbReference type="AlphaFoldDB" id="A0A174L5Q7"/>
<reference evidence="2 3" key="1">
    <citation type="submission" date="2015-09" db="EMBL/GenBank/DDBJ databases">
        <authorList>
            <consortium name="Pathogen Informatics"/>
        </authorList>
    </citation>
    <scope>NUCLEOTIDE SEQUENCE [LARGE SCALE GENOMIC DNA]</scope>
    <source>
        <strain evidence="2 3">2789STDY5608854</strain>
    </source>
</reference>
<evidence type="ECO:0000256" key="1">
    <source>
        <dbReference type="SAM" id="MobiDB-lite"/>
    </source>
</evidence>